<proteinExistence type="predicted"/>
<dbReference type="Proteomes" id="UP000594454">
    <property type="component" value="Chromosome 3"/>
</dbReference>
<keyword evidence="3" id="KW-1185">Reference proteome</keyword>
<dbReference type="InterPro" id="IPR000210">
    <property type="entry name" value="BTB/POZ_dom"/>
</dbReference>
<dbReference type="OrthoDB" id="10594413at2759"/>
<gene>
    <name evidence="2" type="ORF">HERILL_LOCUS9127</name>
</gene>
<feature type="domain" description="BTB" evidence="1">
    <location>
        <begin position="190"/>
        <end position="245"/>
    </location>
</feature>
<dbReference type="InParanoid" id="A0A7R8UUY0"/>
<dbReference type="AlphaFoldDB" id="A0A7R8UUY0"/>
<evidence type="ECO:0000259" key="1">
    <source>
        <dbReference type="PROSITE" id="PS50097"/>
    </source>
</evidence>
<dbReference type="SUPFAM" id="SSF49599">
    <property type="entry name" value="TRAF domain-like"/>
    <property type="match status" value="1"/>
</dbReference>
<organism evidence="2 3">
    <name type="scientific">Hermetia illucens</name>
    <name type="common">Black soldier fly</name>
    <dbReference type="NCBI Taxonomy" id="343691"/>
    <lineage>
        <taxon>Eukaryota</taxon>
        <taxon>Metazoa</taxon>
        <taxon>Ecdysozoa</taxon>
        <taxon>Arthropoda</taxon>
        <taxon>Hexapoda</taxon>
        <taxon>Insecta</taxon>
        <taxon>Pterygota</taxon>
        <taxon>Neoptera</taxon>
        <taxon>Endopterygota</taxon>
        <taxon>Diptera</taxon>
        <taxon>Brachycera</taxon>
        <taxon>Stratiomyomorpha</taxon>
        <taxon>Stratiomyidae</taxon>
        <taxon>Hermetiinae</taxon>
        <taxon>Hermetia</taxon>
    </lineage>
</organism>
<reference evidence="2 3" key="1">
    <citation type="submission" date="2020-11" db="EMBL/GenBank/DDBJ databases">
        <authorList>
            <person name="Wallbank WR R."/>
            <person name="Pardo Diaz C."/>
            <person name="Kozak K."/>
            <person name="Martin S."/>
            <person name="Jiggins C."/>
            <person name="Moest M."/>
            <person name="Warren A I."/>
            <person name="Generalovic N T."/>
            <person name="Byers J.R.P. K."/>
            <person name="Montejo-Kovacevich G."/>
            <person name="Yen C E."/>
        </authorList>
    </citation>
    <scope>NUCLEOTIDE SEQUENCE [LARGE SCALE GENOMIC DNA]</scope>
</reference>
<name>A0A7R8UUY0_HERIL</name>
<dbReference type="EMBL" id="LR899011">
    <property type="protein sequence ID" value="CAD7086348.1"/>
    <property type="molecule type" value="Genomic_DNA"/>
</dbReference>
<sequence>MDSASSKKTVLVRLDQDKPRFSKEFLRYTIKSFDQLCEYPHDRHTYVEYPLQILNRIEGWVRVFPQGRNIADMDWLSLSICLKPKDNVEIYATLEVNIVTLKGVRQVASLTRQFSLMFSSDAMWNTIPLIPTKHVLNPWTGFLLPDGGLKIVSMLRFHLSERVDRRVLRILYQPTWVHIREMLKTGSHNCDLKLDVGGRTFYAHKAVLNCSSTFRGILKDNCKRGVVELPFMRHYTFEEMLGDCYMRSDRFCQCCFLYHPKKDSDCCKLFRTSRMMYRLASTRFVDIFNLA</sequence>
<dbReference type="InterPro" id="IPR011333">
    <property type="entry name" value="SKP1/BTB/POZ_sf"/>
</dbReference>
<evidence type="ECO:0000313" key="3">
    <source>
        <dbReference type="Proteomes" id="UP000594454"/>
    </source>
</evidence>
<protein>
    <recommendedName>
        <fullName evidence="1">BTB domain-containing protein</fullName>
    </recommendedName>
</protein>
<evidence type="ECO:0000313" key="2">
    <source>
        <dbReference type="EMBL" id="CAD7086348.1"/>
    </source>
</evidence>
<dbReference type="Gene3D" id="3.30.710.10">
    <property type="entry name" value="Potassium Channel Kv1.1, Chain A"/>
    <property type="match status" value="1"/>
</dbReference>
<accession>A0A7R8UUY0</accession>
<dbReference type="SUPFAM" id="SSF54695">
    <property type="entry name" value="POZ domain"/>
    <property type="match status" value="1"/>
</dbReference>
<dbReference type="CDD" id="cd18186">
    <property type="entry name" value="BTB_POZ_ZBTB_KLHL-like"/>
    <property type="match status" value="1"/>
</dbReference>
<dbReference type="Pfam" id="PF00651">
    <property type="entry name" value="BTB"/>
    <property type="match status" value="1"/>
</dbReference>
<dbReference type="PROSITE" id="PS50097">
    <property type="entry name" value="BTB"/>
    <property type="match status" value="1"/>
</dbReference>